<dbReference type="GO" id="GO:0031267">
    <property type="term" value="F:small GTPase binding"/>
    <property type="evidence" value="ECO:0007669"/>
    <property type="project" value="TreeGrafter"/>
</dbReference>
<comment type="caution">
    <text evidence="4">The sequence shown here is derived from an EMBL/GenBank/DDBJ whole genome shotgun (WGS) entry which is preliminary data.</text>
</comment>
<organism evidence="4 5">
    <name type="scientific">Nitzschia inconspicua</name>
    <dbReference type="NCBI Taxonomy" id="303405"/>
    <lineage>
        <taxon>Eukaryota</taxon>
        <taxon>Sar</taxon>
        <taxon>Stramenopiles</taxon>
        <taxon>Ochrophyta</taxon>
        <taxon>Bacillariophyta</taxon>
        <taxon>Bacillariophyceae</taxon>
        <taxon>Bacillariophycidae</taxon>
        <taxon>Bacillariales</taxon>
        <taxon>Bacillariaceae</taxon>
        <taxon>Nitzschia</taxon>
    </lineage>
</organism>
<feature type="region of interest" description="Disordered" evidence="3">
    <location>
        <begin position="106"/>
        <end position="128"/>
    </location>
</feature>
<proteinExistence type="predicted"/>
<dbReference type="EMBL" id="JAGRRH010000012">
    <property type="protein sequence ID" value="KAG7362017.1"/>
    <property type="molecule type" value="Genomic_DNA"/>
</dbReference>
<dbReference type="PANTHER" id="PTHR24113:SF12">
    <property type="entry name" value="RAN GTPASE-ACTIVATING PROTEIN 1"/>
    <property type="match status" value="1"/>
</dbReference>
<dbReference type="InterPro" id="IPR027038">
    <property type="entry name" value="RanGap"/>
</dbReference>
<dbReference type="AlphaFoldDB" id="A0A9K3LH76"/>
<evidence type="ECO:0000256" key="1">
    <source>
        <dbReference type="ARBA" id="ARBA00022614"/>
    </source>
</evidence>
<feature type="compositionally biased region" description="Basic and acidic residues" evidence="3">
    <location>
        <begin position="111"/>
        <end position="120"/>
    </location>
</feature>
<dbReference type="GO" id="GO:0048471">
    <property type="term" value="C:perinuclear region of cytoplasm"/>
    <property type="evidence" value="ECO:0007669"/>
    <property type="project" value="TreeGrafter"/>
</dbReference>
<name>A0A9K3LH76_9STRA</name>
<dbReference type="Pfam" id="PF13516">
    <property type="entry name" value="LRR_6"/>
    <property type="match status" value="1"/>
</dbReference>
<dbReference type="PANTHER" id="PTHR24113">
    <property type="entry name" value="RAN GTPASE-ACTIVATING PROTEIN 1"/>
    <property type="match status" value="1"/>
</dbReference>
<reference evidence="4" key="2">
    <citation type="submission" date="2021-04" db="EMBL/GenBank/DDBJ databases">
        <authorList>
            <person name="Podell S."/>
        </authorList>
    </citation>
    <scope>NUCLEOTIDE SEQUENCE</scope>
    <source>
        <strain evidence="4">Hildebrandi</strain>
    </source>
</reference>
<reference evidence="4" key="1">
    <citation type="journal article" date="2021" name="Sci. Rep.">
        <title>Diploid genomic architecture of Nitzschia inconspicua, an elite biomass production diatom.</title>
        <authorList>
            <person name="Oliver A."/>
            <person name="Podell S."/>
            <person name="Pinowska A."/>
            <person name="Traller J.C."/>
            <person name="Smith S.R."/>
            <person name="McClure R."/>
            <person name="Beliaev A."/>
            <person name="Bohutskyi P."/>
            <person name="Hill E.A."/>
            <person name="Rabines A."/>
            <person name="Zheng H."/>
            <person name="Allen L.Z."/>
            <person name="Kuo A."/>
            <person name="Grigoriev I.V."/>
            <person name="Allen A.E."/>
            <person name="Hazlebeck D."/>
            <person name="Allen E.E."/>
        </authorList>
    </citation>
    <scope>NUCLEOTIDE SEQUENCE</scope>
    <source>
        <strain evidence="4">Hildebrandi</strain>
    </source>
</reference>
<dbReference type="SMART" id="SM00368">
    <property type="entry name" value="LRR_RI"/>
    <property type="match status" value="5"/>
</dbReference>
<evidence type="ECO:0000256" key="3">
    <source>
        <dbReference type="SAM" id="MobiDB-lite"/>
    </source>
</evidence>
<gene>
    <name evidence="4" type="ORF">IV203_025683</name>
</gene>
<dbReference type="InterPro" id="IPR001611">
    <property type="entry name" value="Leu-rich_rpt"/>
</dbReference>
<dbReference type="OrthoDB" id="341587at2759"/>
<dbReference type="GO" id="GO:0005634">
    <property type="term" value="C:nucleus"/>
    <property type="evidence" value="ECO:0007669"/>
    <property type="project" value="TreeGrafter"/>
</dbReference>
<evidence type="ECO:0000313" key="4">
    <source>
        <dbReference type="EMBL" id="KAG7362017.1"/>
    </source>
</evidence>
<evidence type="ECO:0000256" key="2">
    <source>
        <dbReference type="ARBA" id="ARBA00022737"/>
    </source>
</evidence>
<sequence>MWLSFPHERAWTLGGIMDHLQIRGNKLQMFPRGCTRGGNVCHINNVGRVLQTIDELEVSCLYISSKLSDQMVTLMEQQQIRKLVIRSCQAHPKVMEKLLLMEQTATTTTDDDYKSDREHQNPSPPQRRNLVTHLEIHKTSKLDVNCMKAICRLSNLQSLTLNVVPYHLESLFPLLSNLESLHTLSLCGCPLERNEQCVEACERYLSASNNNCHQYEQRQQQQQNPPTSPRLRNLSFKCCRLSDGAAQRLVGAMRRMKYLEKLDLVGNGTGHLGLDALGRLLSSPWVEELVVLDVSYQTGDLGDVSTFANALQYNKTLKVLRLAGNSLGNANVQLLARALAKNTSLNDLDLSANSVGDRGLEALIQTMEQNQALTTLSLKYNAFADLSCLEAVLRSHNYSLQRLHHSCKVRSPSMTTTADGSRSTATVMVSGGERISYYLRLNQGGRILLKKDENCTPLGLWPMVLERNSNFPTGNFDAIFFLLRHSSILFAAGTNMMT</sequence>
<evidence type="ECO:0000313" key="5">
    <source>
        <dbReference type="Proteomes" id="UP000693970"/>
    </source>
</evidence>
<dbReference type="GO" id="GO:0006913">
    <property type="term" value="P:nucleocytoplasmic transport"/>
    <property type="evidence" value="ECO:0007669"/>
    <property type="project" value="TreeGrafter"/>
</dbReference>
<keyword evidence="5" id="KW-1185">Reference proteome</keyword>
<keyword evidence="2" id="KW-0677">Repeat</keyword>
<accession>A0A9K3LH76</accession>
<dbReference type="GO" id="GO:0005096">
    <property type="term" value="F:GTPase activator activity"/>
    <property type="evidence" value="ECO:0007669"/>
    <property type="project" value="InterPro"/>
</dbReference>
<dbReference type="GO" id="GO:0005829">
    <property type="term" value="C:cytosol"/>
    <property type="evidence" value="ECO:0007669"/>
    <property type="project" value="TreeGrafter"/>
</dbReference>
<dbReference type="Proteomes" id="UP000693970">
    <property type="component" value="Unassembled WGS sequence"/>
</dbReference>
<protein>
    <submittedName>
        <fullName evidence="4">Leucine rich repeat LRR-containing protein</fullName>
    </submittedName>
</protein>
<keyword evidence="1" id="KW-0433">Leucine-rich repeat</keyword>